<organism evidence="2 3">
    <name type="scientific">Symbiodinium microadriaticum</name>
    <name type="common">Dinoflagellate</name>
    <name type="synonym">Zooxanthella microadriatica</name>
    <dbReference type="NCBI Taxonomy" id="2951"/>
    <lineage>
        <taxon>Eukaryota</taxon>
        <taxon>Sar</taxon>
        <taxon>Alveolata</taxon>
        <taxon>Dinophyceae</taxon>
        <taxon>Suessiales</taxon>
        <taxon>Symbiodiniaceae</taxon>
        <taxon>Symbiodinium</taxon>
    </lineage>
</organism>
<sequence>MRGSDQRQMLADYRLNELREVYLEIFRTTKEGCLDSQEGYWVEDEEDGEEGFLEADDDAFWGYDEENYTWFQRHFQGRKMKRGFKGCHKGKGKGGKGSGGRRFFQKRKGRANLADDCLDAWQAEGIFHRSAFDSDLNGVGLGMHKRDDFESDRAGYSLISIQTRRLSSQEETPKNLVFVPDDEWLIDDVNIELSRVHKKTRQVKYEPKPGQTPTDAYAIGVPGHQTQNDYGVLQGQRR</sequence>
<reference evidence="2 3" key="1">
    <citation type="submission" date="2016-02" db="EMBL/GenBank/DDBJ databases">
        <title>Genome analysis of coral dinoflagellate symbionts highlights evolutionary adaptations to a symbiotic lifestyle.</title>
        <authorList>
            <person name="Aranda M."/>
            <person name="Li Y."/>
            <person name="Liew Y.J."/>
            <person name="Baumgarten S."/>
            <person name="Simakov O."/>
            <person name="Wilson M."/>
            <person name="Piel J."/>
            <person name="Ashoor H."/>
            <person name="Bougouffa S."/>
            <person name="Bajic V.B."/>
            <person name="Ryu T."/>
            <person name="Ravasi T."/>
            <person name="Bayer T."/>
            <person name="Micklem G."/>
            <person name="Kim H."/>
            <person name="Bhak J."/>
            <person name="Lajeunesse T.C."/>
            <person name="Voolstra C.R."/>
        </authorList>
    </citation>
    <scope>NUCLEOTIDE SEQUENCE [LARGE SCALE GENOMIC DNA]</scope>
    <source>
        <strain evidence="2 3">CCMP2467</strain>
    </source>
</reference>
<comment type="caution">
    <text evidence="2">The sequence shown here is derived from an EMBL/GenBank/DDBJ whole genome shotgun (WGS) entry which is preliminary data.</text>
</comment>
<dbReference type="OrthoDB" id="10338987at2759"/>
<accession>A0A1Q9F2G7</accession>
<evidence type="ECO:0000313" key="3">
    <source>
        <dbReference type="Proteomes" id="UP000186817"/>
    </source>
</evidence>
<name>A0A1Q9F2G7_SYMMI</name>
<keyword evidence="3" id="KW-1185">Reference proteome</keyword>
<evidence type="ECO:0000256" key="1">
    <source>
        <dbReference type="SAM" id="MobiDB-lite"/>
    </source>
</evidence>
<feature type="region of interest" description="Disordered" evidence="1">
    <location>
        <begin position="202"/>
        <end position="238"/>
    </location>
</feature>
<protein>
    <submittedName>
        <fullName evidence="2">Uncharacterized protein</fullName>
    </submittedName>
</protein>
<gene>
    <name evidence="2" type="ORF">AK812_SmicGene2102</name>
</gene>
<proteinExistence type="predicted"/>
<dbReference type="AlphaFoldDB" id="A0A1Q9F2G7"/>
<dbReference type="EMBL" id="LSRX01000022">
    <property type="protein sequence ID" value="OLQ13865.1"/>
    <property type="molecule type" value="Genomic_DNA"/>
</dbReference>
<dbReference type="Proteomes" id="UP000186817">
    <property type="component" value="Unassembled WGS sequence"/>
</dbReference>
<evidence type="ECO:0000313" key="2">
    <source>
        <dbReference type="EMBL" id="OLQ13865.1"/>
    </source>
</evidence>